<dbReference type="Gene3D" id="2.60.120.260">
    <property type="entry name" value="Galactose-binding domain-like"/>
    <property type="match status" value="1"/>
</dbReference>
<dbReference type="EMBL" id="LSRX01000993">
    <property type="protein sequence ID" value="OLP85154.1"/>
    <property type="molecule type" value="Genomic_DNA"/>
</dbReference>
<organism evidence="1 2">
    <name type="scientific">Symbiodinium microadriaticum</name>
    <name type="common">Dinoflagellate</name>
    <name type="synonym">Zooxanthella microadriatica</name>
    <dbReference type="NCBI Taxonomy" id="2951"/>
    <lineage>
        <taxon>Eukaryota</taxon>
        <taxon>Sar</taxon>
        <taxon>Alveolata</taxon>
        <taxon>Dinophyceae</taxon>
        <taxon>Suessiales</taxon>
        <taxon>Symbiodiniaceae</taxon>
        <taxon>Symbiodinium</taxon>
    </lineage>
</organism>
<protein>
    <recommendedName>
        <fullName evidence="3">F5/8 type C domain-containing protein</fullName>
    </recommendedName>
</protein>
<dbReference type="InterPro" id="IPR051941">
    <property type="entry name" value="BG_Antigen-Binding_Lectin"/>
</dbReference>
<dbReference type="PANTHER" id="PTHR45713">
    <property type="entry name" value="FTP DOMAIN-CONTAINING PROTEIN"/>
    <property type="match status" value="1"/>
</dbReference>
<gene>
    <name evidence="1" type="ORF">AK812_SmicGene33894</name>
</gene>
<accession>A0A1Q9CQF0</accession>
<proteinExistence type="predicted"/>
<reference evidence="1 2" key="1">
    <citation type="submission" date="2016-02" db="EMBL/GenBank/DDBJ databases">
        <title>Genome analysis of coral dinoflagellate symbionts highlights evolutionary adaptations to a symbiotic lifestyle.</title>
        <authorList>
            <person name="Aranda M."/>
            <person name="Li Y."/>
            <person name="Liew Y.J."/>
            <person name="Baumgarten S."/>
            <person name="Simakov O."/>
            <person name="Wilson M."/>
            <person name="Piel J."/>
            <person name="Ashoor H."/>
            <person name="Bougouffa S."/>
            <person name="Bajic V.B."/>
            <person name="Ryu T."/>
            <person name="Ravasi T."/>
            <person name="Bayer T."/>
            <person name="Micklem G."/>
            <person name="Kim H."/>
            <person name="Bhak J."/>
            <person name="Lajeunesse T.C."/>
            <person name="Voolstra C.R."/>
        </authorList>
    </citation>
    <scope>NUCLEOTIDE SEQUENCE [LARGE SCALE GENOMIC DNA]</scope>
    <source>
        <strain evidence="1 2">CCMP2467</strain>
    </source>
</reference>
<name>A0A1Q9CQF0_SYMMI</name>
<dbReference type="SUPFAM" id="SSF49785">
    <property type="entry name" value="Galactose-binding domain-like"/>
    <property type="match status" value="1"/>
</dbReference>
<evidence type="ECO:0000313" key="1">
    <source>
        <dbReference type="EMBL" id="OLP85154.1"/>
    </source>
</evidence>
<dbReference type="AlphaFoldDB" id="A0A1Q9CQF0"/>
<evidence type="ECO:0008006" key="3">
    <source>
        <dbReference type="Google" id="ProtNLM"/>
    </source>
</evidence>
<dbReference type="InterPro" id="IPR008979">
    <property type="entry name" value="Galactose-bd-like_sf"/>
</dbReference>
<keyword evidence="2" id="KW-1185">Reference proteome</keyword>
<comment type="caution">
    <text evidence="1">The sequence shown here is derived from an EMBL/GenBank/DDBJ whole genome shotgun (WGS) entry which is preliminary data.</text>
</comment>
<sequence length="387" mass="43875">MSVKVQREYNVIGSGQTFQRARVEPDAEEMASARVYGNATMSSTYSKDADAEKCNDRKSDTRCITKWTQGRGENNPWWQLDMGKKERIVKVRILSEPDSRCQLSKYVNMTCTLKGAIVGVSSRPCVGTDEQEVYVQLEGNRNLHFWELIAYKVAMAVPAKGTPSTSARAQFSKRKYNLEKIQFFAKPDGCEALESHDGVHCNPYGAVFGVSMTPCKGWKISSDGVCDGYICGNLTERFYKEDWFEISCGGMAGRYVFVQLPGKRVLNFFELKPFKAVAREPGQEYDFMDGMAQMLSIFSLKTGRGGILEQVACDPFEAYPLVYVQLPGSRVLNFHEMLVFESKDPYAKYKDEVEDIRGGMRTSKYAWTFQVHNYDKVMHYVAADAWM</sequence>
<dbReference type="PANTHER" id="PTHR45713:SF6">
    <property type="entry name" value="F5_8 TYPE C DOMAIN-CONTAINING PROTEIN"/>
    <property type="match status" value="1"/>
</dbReference>
<dbReference type="Proteomes" id="UP000186817">
    <property type="component" value="Unassembled WGS sequence"/>
</dbReference>
<dbReference type="OrthoDB" id="430127at2759"/>
<evidence type="ECO:0000313" key="2">
    <source>
        <dbReference type="Proteomes" id="UP000186817"/>
    </source>
</evidence>